<dbReference type="Proteomes" id="UP000607311">
    <property type="component" value="Unassembled WGS sequence"/>
</dbReference>
<dbReference type="InterPro" id="IPR025159">
    <property type="entry name" value="AbiEi_N"/>
</dbReference>
<reference evidence="2" key="1">
    <citation type="submission" date="2021-01" db="EMBL/GenBank/DDBJ databases">
        <title>Whole genome shotgun sequence of Verrucosispora sediminis NBRC 107745.</title>
        <authorList>
            <person name="Komaki H."/>
            <person name="Tamura T."/>
        </authorList>
    </citation>
    <scope>NUCLEOTIDE SEQUENCE</scope>
    <source>
        <strain evidence="2">NBRC 107745</strain>
    </source>
</reference>
<dbReference type="AlphaFoldDB" id="A0A9W5UT83"/>
<protein>
    <recommendedName>
        <fullName evidence="1">AbiEi antitoxin N-terminal domain-containing protein</fullName>
    </recommendedName>
</protein>
<comment type="caution">
    <text evidence="2">The sequence shown here is derived from an EMBL/GenBank/DDBJ whole genome shotgun (WGS) entry which is preliminary data.</text>
</comment>
<keyword evidence="3" id="KW-1185">Reference proteome</keyword>
<dbReference type="Pfam" id="PF13338">
    <property type="entry name" value="AbiEi_4"/>
    <property type="match status" value="1"/>
</dbReference>
<gene>
    <name evidence="2" type="ORF">Vse01_31210</name>
</gene>
<proteinExistence type="predicted"/>
<dbReference type="EMBL" id="BOPD01000018">
    <property type="protein sequence ID" value="GIJ33973.1"/>
    <property type="molecule type" value="Genomic_DNA"/>
</dbReference>
<organism evidence="2 3">
    <name type="scientific">Micromonospora sediminimaris</name>
    <dbReference type="NCBI Taxonomy" id="547162"/>
    <lineage>
        <taxon>Bacteria</taxon>
        <taxon>Bacillati</taxon>
        <taxon>Actinomycetota</taxon>
        <taxon>Actinomycetes</taxon>
        <taxon>Micromonosporales</taxon>
        <taxon>Micromonosporaceae</taxon>
        <taxon>Micromonospora</taxon>
    </lineage>
</organism>
<name>A0A9W5UT83_9ACTN</name>
<dbReference type="SUPFAM" id="SSF52980">
    <property type="entry name" value="Restriction endonuclease-like"/>
    <property type="match status" value="1"/>
</dbReference>
<accession>A0A9W5UT83</accession>
<dbReference type="InterPro" id="IPR011335">
    <property type="entry name" value="Restrct_endonuc-II-like"/>
</dbReference>
<feature type="domain" description="AbiEi antitoxin N-terminal" evidence="1">
    <location>
        <begin position="2"/>
        <end position="31"/>
    </location>
</feature>
<sequence length="288" mass="31396">MTATQALAAGYTRNQIRHLVRSGRWTRVARGRFLPDPALDVLRHRRARIGAAVDSLGPGAVAVLDTAVELHGVAGLRATSTIHVSVPPDSPRPQRRNDPDLVVHQLTLGSADVGVVAGIPVTSAVRTVADVILRVGRYPAVCVLDSALNRQLVSEADFAAIPALIAGRRGARVARQCLAEADGRAQSPLETRTRLRCVDGGVPPDVLQLEVRDDDGYLLGIGDLGWRRSRVIAEADGAAPHRTPQAVYEDRIRQNRLTNAGWRILRFTWPDTLRPDYIPETVRRALDR</sequence>
<evidence type="ECO:0000313" key="2">
    <source>
        <dbReference type="EMBL" id="GIJ33973.1"/>
    </source>
</evidence>
<evidence type="ECO:0000313" key="3">
    <source>
        <dbReference type="Proteomes" id="UP000607311"/>
    </source>
</evidence>
<dbReference type="Gene3D" id="3.40.960.10">
    <property type="entry name" value="VSR Endonuclease"/>
    <property type="match status" value="1"/>
</dbReference>
<evidence type="ECO:0000259" key="1">
    <source>
        <dbReference type="Pfam" id="PF13338"/>
    </source>
</evidence>